<dbReference type="SUPFAM" id="SSF52540">
    <property type="entry name" value="P-loop containing nucleoside triphosphate hydrolases"/>
    <property type="match status" value="1"/>
</dbReference>
<dbReference type="Proteomes" id="UP000494106">
    <property type="component" value="Unassembled WGS sequence"/>
</dbReference>
<evidence type="ECO:0000313" key="4">
    <source>
        <dbReference type="Proteomes" id="UP000494106"/>
    </source>
</evidence>
<reference evidence="4 5" key="1">
    <citation type="submission" date="2020-04" db="EMBL/GenBank/DDBJ databases">
        <authorList>
            <person name="Wallbank WR R."/>
            <person name="Pardo Diaz C."/>
            <person name="Kozak K."/>
            <person name="Martin S."/>
            <person name="Jiggins C."/>
            <person name="Moest M."/>
            <person name="Warren A I."/>
            <person name="Byers J.R.P. K."/>
            <person name="Montejo-Kovacevich G."/>
            <person name="Yen C E."/>
        </authorList>
    </citation>
    <scope>NUCLEOTIDE SEQUENCE [LARGE SCALE GENOMIC DNA]</scope>
</reference>
<gene>
    <name evidence="2" type="ORF">APLA_LOCUS1224</name>
    <name evidence="3" type="ORF">APLA_LOCUS5436</name>
</gene>
<evidence type="ECO:0000313" key="2">
    <source>
        <dbReference type="EMBL" id="CAB3222671.1"/>
    </source>
</evidence>
<evidence type="ECO:0000259" key="1">
    <source>
        <dbReference type="PROSITE" id="PS51192"/>
    </source>
</evidence>
<name>A0A8S0ZEK1_ARCPL</name>
<accession>A0A8S0ZEK1</accession>
<dbReference type="InterPro" id="IPR014001">
    <property type="entry name" value="Helicase_ATP-bd"/>
</dbReference>
<dbReference type="PROSITE" id="PS51192">
    <property type="entry name" value="HELICASE_ATP_BIND_1"/>
    <property type="match status" value="1"/>
</dbReference>
<dbReference type="EMBL" id="CADEBC010000088">
    <property type="protein sequence ID" value="CAB3222671.1"/>
    <property type="molecule type" value="Genomic_DNA"/>
</dbReference>
<dbReference type="Proteomes" id="UP000494256">
    <property type="component" value="Unassembled WGS sequence"/>
</dbReference>
<dbReference type="EMBL" id="CADEBD010000289">
    <property type="protein sequence ID" value="CAB3231949.1"/>
    <property type="molecule type" value="Genomic_DNA"/>
</dbReference>
<dbReference type="Gene3D" id="3.40.50.300">
    <property type="entry name" value="P-loop containing nucleotide triphosphate hydrolases"/>
    <property type="match status" value="1"/>
</dbReference>
<dbReference type="OrthoDB" id="10492662at2759"/>
<evidence type="ECO:0000313" key="5">
    <source>
        <dbReference type="Proteomes" id="UP000494256"/>
    </source>
</evidence>
<dbReference type="InterPro" id="IPR027417">
    <property type="entry name" value="P-loop_NTPase"/>
</dbReference>
<keyword evidence="4" id="KW-1185">Reference proteome</keyword>
<sequence length="109" mass="12236">MAHDGYSDSWPPSSSCNRKLTIRTYGKHLWLHSTTSDFEFVILDEVHCIGDENVAIVDAYCTRHVKPNKLIKMTATPVNKKGAHILGGDDAISALRYPVAQEDVLRKIR</sequence>
<proteinExistence type="predicted"/>
<dbReference type="AlphaFoldDB" id="A0A8S0ZEK1"/>
<comment type="caution">
    <text evidence="3">The sequence shown here is derived from an EMBL/GenBank/DDBJ whole genome shotgun (WGS) entry which is preliminary data.</text>
</comment>
<protein>
    <recommendedName>
        <fullName evidence="1">Helicase ATP-binding domain-containing protein</fullName>
    </recommendedName>
</protein>
<organism evidence="3 5">
    <name type="scientific">Arctia plantaginis</name>
    <name type="common">Wood tiger moth</name>
    <name type="synonym">Phalaena plantaginis</name>
    <dbReference type="NCBI Taxonomy" id="874455"/>
    <lineage>
        <taxon>Eukaryota</taxon>
        <taxon>Metazoa</taxon>
        <taxon>Ecdysozoa</taxon>
        <taxon>Arthropoda</taxon>
        <taxon>Hexapoda</taxon>
        <taxon>Insecta</taxon>
        <taxon>Pterygota</taxon>
        <taxon>Neoptera</taxon>
        <taxon>Endopterygota</taxon>
        <taxon>Lepidoptera</taxon>
        <taxon>Glossata</taxon>
        <taxon>Ditrysia</taxon>
        <taxon>Noctuoidea</taxon>
        <taxon>Erebidae</taxon>
        <taxon>Arctiinae</taxon>
        <taxon>Arctia</taxon>
    </lineage>
</organism>
<evidence type="ECO:0000313" key="3">
    <source>
        <dbReference type="EMBL" id="CAB3231949.1"/>
    </source>
</evidence>
<feature type="domain" description="Helicase ATP-binding" evidence="1">
    <location>
        <begin position="1"/>
        <end position="95"/>
    </location>
</feature>